<evidence type="ECO:0000256" key="1">
    <source>
        <dbReference type="SAM" id="MobiDB-lite"/>
    </source>
</evidence>
<keyword evidence="3" id="KW-1185">Reference proteome</keyword>
<accession>A0A2J6QSV2</accession>
<dbReference type="Proteomes" id="UP000235786">
    <property type="component" value="Unassembled WGS sequence"/>
</dbReference>
<dbReference type="InterPro" id="IPR029068">
    <property type="entry name" value="Glyas_Bleomycin-R_OHBP_Dase"/>
</dbReference>
<feature type="compositionally biased region" description="Polar residues" evidence="1">
    <location>
        <begin position="434"/>
        <end position="453"/>
    </location>
</feature>
<dbReference type="OrthoDB" id="10249419at2759"/>
<feature type="compositionally biased region" description="Basic and acidic residues" evidence="1">
    <location>
        <begin position="390"/>
        <end position="400"/>
    </location>
</feature>
<gene>
    <name evidence="2" type="ORF">L207DRAFT_574324</name>
</gene>
<dbReference type="PANTHER" id="PTHR35006">
    <property type="entry name" value="GLYOXALASE FAMILY PROTEIN (AFU_ORTHOLOGUE AFUA_5G14830)"/>
    <property type="match status" value="1"/>
</dbReference>
<feature type="compositionally biased region" description="Low complexity" evidence="1">
    <location>
        <begin position="374"/>
        <end position="387"/>
    </location>
</feature>
<evidence type="ECO:0000313" key="3">
    <source>
        <dbReference type="Proteomes" id="UP000235786"/>
    </source>
</evidence>
<organism evidence="2 3">
    <name type="scientific">Hyaloscypha variabilis (strain UAMH 11265 / GT02V1 / F)</name>
    <name type="common">Meliniomyces variabilis</name>
    <dbReference type="NCBI Taxonomy" id="1149755"/>
    <lineage>
        <taxon>Eukaryota</taxon>
        <taxon>Fungi</taxon>
        <taxon>Dikarya</taxon>
        <taxon>Ascomycota</taxon>
        <taxon>Pezizomycotina</taxon>
        <taxon>Leotiomycetes</taxon>
        <taxon>Helotiales</taxon>
        <taxon>Hyaloscyphaceae</taxon>
        <taxon>Hyaloscypha</taxon>
        <taxon>Hyaloscypha variabilis</taxon>
    </lineage>
</organism>
<evidence type="ECO:0008006" key="4">
    <source>
        <dbReference type="Google" id="ProtNLM"/>
    </source>
</evidence>
<proteinExistence type="predicted"/>
<name>A0A2J6QSV2_HYAVF</name>
<evidence type="ECO:0000313" key="2">
    <source>
        <dbReference type="EMBL" id="PMD29346.1"/>
    </source>
</evidence>
<feature type="region of interest" description="Disordered" evidence="1">
    <location>
        <begin position="509"/>
        <end position="545"/>
    </location>
</feature>
<dbReference type="Gene3D" id="3.10.180.10">
    <property type="entry name" value="2,3-Dihydroxybiphenyl 1,2-Dioxygenase, domain 1"/>
    <property type="match status" value="1"/>
</dbReference>
<dbReference type="STRING" id="1149755.A0A2J6QSV2"/>
<sequence>MSPPFVPEYTTSSARPPILFVTHLPSASSFYASILQPLGLQFLPPNLPSPLNPHLPAKTISNPVLNYGYLTQSPAGLKSVTVFSITQGRPGAVVPAKITLSASTEEAVREFWKKSALLNKGVRTPSKLEFLDRAGVGQVEEEGIVARTRDFDGNMLEAVYRARDMVAGYGAGYPVHGRREIMESAATEKEARRVLEWQEQVARSIGESGGSGGAASVISSSDIVGDGGYRPAVVRRADSYPVQGSERDRPMRLVRRETVTTEHYRRPEEGGRGISGKAVIGTLLGAAAGAAFAYAMVRSESPERDRRPAIEPRRASYGHQGERVYTHIAQTPRERAPARSYVSARGEGRPRYADVEYVEAAPRVHQIDNKSYVSQRPGRSSAQSGSRARSRSEAGPRYERPLTILPSRTESRARSPSQSQRSSYKTARERSPSRKTSSHVSTKSYHSHSTAKQSPPPPTSTIKIRSVPSERPSERERRSMHSGFERDAERARQVPLPISVASGAGYAVSVAPSDSVSSVGIKRERERLRERMSIRDGGSRGSGGW</sequence>
<feature type="region of interest" description="Disordered" evidence="1">
    <location>
        <begin position="299"/>
        <end position="348"/>
    </location>
</feature>
<feature type="compositionally biased region" description="Low complexity" evidence="1">
    <location>
        <begin position="509"/>
        <end position="519"/>
    </location>
</feature>
<feature type="compositionally biased region" description="Basic and acidic residues" evidence="1">
    <location>
        <begin position="471"/>
        <end position="492"/>
    </location>
</feature>
<reference evidence="2 3" key="1">
    <citation type="submission" date="2016-04" db="EMBL/GenBank/DDBJ databases">
        <title>A degradative enzymes factory behind the ericoid mycorrhizal symbiosis.</title>
        <authorList>
            <consortium name="DOE Joint Genome Institute"/>
            <person name="Martino E."/>
            <person name="Morin E."/>
            <person name="Grelet G."/>
            <person name="Kuo A."/>
            <person name="Kohler A."/>
            <person name="Daghino S."/>
            <person name="Barry K."/>
            <person name="Choi C."/>
            <person name="Cichocki N."/>
            <person name="Clum A."/>
            <person name="Copeland A."/>
            <person name="Hainaut M."/>
            <person name="Haridas S."/>
            <person name="Labutti K."/>
            <person name="Lindquist E."/>
            <person name="Lipzen A."/>
            <person name="Khouja H.-R."/>
            <person name="Murat C."/>
            <person name="Ohm R."/>
            <person name="Olson A."/>
            <person name="Spatafora J."/>
            <person name="Veneault-Fourrey C."/>
            <person name="Henrissat B."/>
            <person name="Grigoriev I."/>
            <person name="Martin F."/>
            <person name="Perotto S."/>
        </authorList>
    </citation>
    <scope>NUCLEOTIDE SEQUENCE [LARGE SCALE GENOMIC DNA]</scope>
    <source>
        <strain evidence="2 3">F</strain>
    </source>
</reference>
<feature type="compositionally biased region" description="Basic and acidic residues" evidence="1">
    <location>
        <begin position="521"/>
        <end position="538"/>
    </location>
</feature>
<feature type="region of interest" description="Disordered" evidence="1">
    <location>
        <begin position="368"/>
        <end position="493"/>
    </location>
</feature>
<feature type="compositionally biased region" description="Low complexity" evidence="1">
    <location>
        <begin position="414"/>
        <end position="423"/>
    </location>
</feature>
<dbReference type="EMBL" id="KZ613975">
    <property type="protein sequence ID" value="PMD29346.1"/>
    <property type="molecule type" value="Genomic_DNA"/>
</dbReference>
<dbReference type="AlphaFoldDB" id="A0A2J6QSV2"/>
<protein>
    <recommendedName>
        <fullName evidence="4">VOC domain-containing protein</fullName>
    </recommendedName>
</protein>
<feature type="compositionally biased region" description="Basic and acidic residues" evidence="1">
    <location>
        <begin position="300"/>
        <end position="325"/>
    </location>
</feature>
<dbReference type="PANTHER" id="PTHR35006:SF3">
    <property type="entry name" value="GLYOXALASE FAMILY PROTEIN (AFU_ORTHOLOGUE AFUA_3G06020)"/>
    <property type="match status" value="1"/>
</dbReference>